<dbReference type="AlphaFoldDB" id="A0A061GDI5"/>
<keyword evidence="2" id="KW-1185">Reference proteome</keyword>
<evidence type="ECO:0000313" key="1">
    <source>
        <dbReference type="EMBL" id="EOY27478.1"/>
    </source>
</evidence>
<dbReference type="Proteomes" id="UP000026915">
    <property type="component" value="Chromosome 6"/>
</dbReference>
<evidence type="ECO:0000313" key="2">
    <source>
        <dbReference type="Proteomes" id="UP000026915"/>
    </source>
</evidence>
<dbReference type="Gramene" id="EOY27478">
    <property type="protein sequence ID" value="EOY27478"/>
    <property type="gene ID" value="TCM_029317"/>
</dbReference>
<reference evidence="1 2" key="1">
    <citation type="journal article" date="2013" name="Genome Biol.">
        <title>The genome sequence of the most widely cultivated cacao type and its use to identify candidate genes regulating pod color.</title>
        <authorList>
            <person name="Motamayor J.C."/>
            <person name="Mockaitis K."/>
            <person name="Schmutz J."/>
            <person name="Haiminen N."/>
            <person name="Iii D.L."/>
            <person name="Cornejo O."/>
            <person name="Findley S.D."/>
            <person name="Zheng P."/>
            <person name="Utro F."/>
            <person name="Royaert S."/>
            <person name="Saski C."/>
            <person name="Jenkins J."/>
            <person name="Podicheti R."/>
            <person name="Zhao M."/>
            <person name="Scheffler B.E."/>
            <person name="Stack J.C."/>
            <person name="Feltus F.A."/>
            <person name="Mustiga G.M."/>
            <person name="Amores F."/>
            <person name="Phillips W."/>
            <person name="Marelli J.P."/>
            <person name="May G.D."/>
            <person name="Shapiro H."/>
            <person name="Ma J."/>
            <person name="Bustamante C.D."/>
            <person name="Schnell R.J."/>
            <person name="Main D."/>
            <person name="Gilbert D."/>
            <person name="Parida L."/>
            <person name="Kuhn D.N."/>
        </authorList>
    </citation>
    <scope>NUCLEOTIDE SEQUENCE [LARGE SCALE GENOMIC DNA]</scope>
    <source>
        <strain evidence="2">cv. Matina 1-6</strain>
    </source>
</reference>
<dbReference type="EMBL" id="CM001884">
    <property type="protein sequence ID" value="EOY27478.1"/>
    <property type="molecule type" value="Genomic_DNA"/>
</dbReference>
<organism evidence="1 2">
    <name type="scientific">Theobroma cacao</name>
    <name type="common">Cacao</name>
    <name type="synonym">Cocoa</name>
    <dbReference type="NCBI Taxonomy" id="3641"/>
    <lineage>
        <taxon>Eukaryota</taxon>
        <taxon>Viridiplantae</taxon>
        <taxon>Streptophyta</taxon>
        <taxon>Embryophyta</taxon>
        <taxon>Tracheophyta</taxon>
        <taxon>Spermatophyta</taxon>
        <taxon>Magnoliopsida</taxon>
        <taxon>eudicotyledons</taxon>
        <taxon>Gunneridae</taxon>
        <taxon>Pentapetalae</taxon>
        <taxon>rosids</taxon>
        <taxon>malvids</taxon>
        <taxon>Malvales</taxon>
        <taxon>Malvaceae</taxon>
        <taxon>Byttnerioideae</taxon>
        <taxon>Theobroma</taxon>
    </lineage>
</organism>
<name>A0A061GDI5_THECC</name>
<accession>A0A061GDI5</accession>
<proteinExistence type="predicted"/>
<gene>
    <name evidence="1" type="ORF">TCM_029317</name>
</gene>
<dbReference type="HOGENOM" id="CLU_2377016_0_0_1"/>
<protein>
    <submittedName>
        <fullName evidence="1">Uncharacterized protein</fullName>
    </submittedName>
</protein>
<sequence length="95" mass="10937">MKAFSNKYFLVSGICQKTFIITVQCYYCKHITNSQTFSKSPITILSTSRFTVYKFFKKKTVENLLLFTSPFPSSSQKKSYKKLLNLNSNFGCSKS</sequence>
<dbReference type="InParanoid" id="A0A061GDI5"/>